<evidence type="ECO:0000259" key="10">
    <source>
        <dbReference type="PROSITE" id="PS50109"/>
    </source>
</evidence>
<dbReference type="GO" id="GO:0005524">
    <property type="term" value="F:ATP binding"/>
    <property type="evidence" value="ECO:0007669"/>
    <property type="project" value="UniProtKB-KW"/>
</dbReference>
<evidence type="ECO:0000256" key="8">
    <source>
        <dbReference type="ARBA" id="ARBA00023012"/>
    </source>
</evidence>
<dbReference type="PROSITE" id="PS50113">
    <property type="entry name" value="PAC"/>
    <property type="match status" value="1"/>
</dbReference>
<dbReference type="InterPro" id="IPR005467">
    <property type="entry name" value="His_kinase_dom"/>
</dbReference>
<dbReference type="CDD" id="cd00130">
    <property type="entry name" value="PAS"/>
    <property type="match status" value="1"/>
</dbReference>
<keyword evidence="9" id="KW-0472">Membrane</keyword>
<evidence type="ECO:0000256" key="1">
    <source>
        <dbReference type="ARBA" id="ARBA00000085"/>
    </source>
</evidence>
<evidence type="ECO:0000256" key="6">
    <source>
        <dbReference type="ARBA" id="ARBA00022777"/>
    </source>
</evidence>
<feature type="domain" description="PAC" evidence="12">
    <location>
        <begin position="191"/>
        <end position="245"/>
    </location>
</feature>
<keyword evidence="6" id="KW-0418">Kinase</keyword>
<keyword evidence="9" id="KW-1133">Transmembrane helix</keyword>
<comment type="catalytic activity">
    <reaction evidence="1">
        <text>ATP + protein L-histidine = ADP + protein N-phospho-L-histidine.</text>
        <dbReference type="EC" id="2.7.13.3"/>
    </reaction>
</comment>
<dbReference type="NCBIfam" id="TIGR00229">
    <property type="entry name" value="sensory_box"/>
    <property type="match status" value="1"/>
</dbReference>
<dbReference type="EC" id="2.7.13.3" evidence="2"/>
<dbReference type="AlphaFoldDB" id="A0A7Z9ERS8"/>
<dbReference type="SMART" id="SM00091">
    <property type="entry name" value="PAS"/>
    <property type="match status" value="1"/>
</dbReference>
<evidence type="ECO:0000313" key="13">
    <source>
        <dbReference type="EMBL" id="KAF0256744.1"/>
    </source>
</evidence>
<feature type="transmembrane region" description="Helical" evidence="9">
    <location>
        <begin position="67"/>
        <end position="88"/>
    </location>
</feature>
<dbReference type="InterPro" id="IPR013656">
    <property type="entry name" value="PAS_4"/>
</dbReference>
<name>A0A7Z9ERS8_PSEPU</name>
<dbReference type="CDD" id="cd00082">
    <property type="entry name" value="HisKA"/>
    <property type="match status" value="1"/>
</dbReference>
<evidence type="ECO:0000256" key="2">
    <source>
        <dbReference type="ARBA" id="ARBA00012438"/>
    </source>
</evidence>
<feature type="transmembrane region" description="Helical" evidence="9">
    <location>
        <begin position="94"/>
        <end position="113"/>
    </location>
</feature>
<dbReference type="SMART" id="SM00388">
    <property type="entry name" value="HisKA"/>
    <property type="match status" value="1"/>
</dbReference>
<feature type="domain" description="Histidine kinase" evidence="10">
    <location>
        <begin position="265"/>
        <end position="477"/>
    </location>
</feature>
<evidence type="ECO:0000256" key="4">
    <source>
        <dbReference type="ARBA" id="ARBA00022679"/>
    </source>
</evidence>
<dbReference type="PROSITE" id="PS50112">
    <property type="entry name" value="PAS"/>
    <property type="match status" value="1"/>
</dbReference>
<comment type="caution">
    <text evidence="13">The sequence shown here is derived from an EMBL/GenBank/DDBJ whole genome shotgun (WGS) entry which is preliminary data.</text>
</comment>
<dbReference type="InterPro" id="IPR001610">
    <property type="entry name" value="PAC"/>
</dbReference>
<dbReference type="InterPro" id="IPR003594">
    <property type="entry name" value="HATPase_dom"/>
</dbReference>
<dbReference type="Proteomes" id="UP000442695">
    <property type="component" value="Unassembled WGS sequence"/>
</dbReference>
<reference evidence="13 14" key="1">
    <citation type="submission" date="2019-12" db="EMBL/GenBank/DDBJ databases">
        <authorList>
            <person name="Woiski C."/>
        </authorList>
    </citation>
    <scope>NUCLEOTIDE SEQUENCE [LARGE SCALE GENOMIC DNA]</scope>
    <source>
        <strain evidence="13 14">BOE100</strain>
    </source>
</reference>
<dbReference type="Pfam" id="PF02518">
    <property type="entry name" value="HATPase_c"/>
    <property type="match status" value="1"/>
</dbReference>
<dbReference type="InterPro" id="IPR036890">
    <property type="entry name" value="HATPase_C_sf"/>
</dbReference>
<dbReference type="InterPro" id="IPR035965">
    <property type="entry name" value="PAS-like_dom_sf"/>
</dbReference>
<dbReference type="InterPro" id="IPR000700">
    <property type="entry name" value="PAS-assoc_C"/>
</dbReference>
<keyword evidence="9" id="KW-0812">Transmembrane</keyword>
<dbReference type="PANTHER" id="PTHR43065">
    <property type="entry name" value="SENSOR HISTIDINE KINASE"/>
    <property type="match status" value="1"/>
</dbReference>
<evidence type="ECO:0000256" key="9">
    <source>
        <dbReference type="SAM" id="Phobius"/>
    </source>
</evidence>
<dbReference type="InterPro" id="IPR003661">
    <property type="entry name" value="HisK_dim/P_dom"/>
</dbReference>
<protein>
    <recommendedName>
        <fullName evidence="2">histidine kinase</fullName>
        <ecNumber evidence="2">2.7.13.3</ecNumber>
    </recommendedName>
</protein>
<feature type="transmembrane region" description="Helical" evidence="9">
    <location>
        <begin position="22"/>
        <end position="55"/>
    </location>
</feature>
<dbReference type="InterPro" id="IPR000014">
    <property type="entry name" value="PAS"/>
</dbReference>
<evidence type="ECO:0000259" key="11">
    <source>
        <dbReference type="PROSITE" id="PS50112"/>
    </source>
</evidence>
<dbReference type="PROSITE" id="PS50109">
    <property type="entry name" value="HIS_KIN"/>
    <property type="match status" value="1"/>
</dbReference>
<evidence type="ECO:0000256" key="3">
    <source>
        <dbReference type="ARBA" id="ARBA00022553"/>
    </source>
</evidence>
<dbReference type="SUPFAM" id="SSF55874">
    <property type="entry name" value="ATPase domain of HSP90 chaperone/DNA topoisomerase II/histidine kinase"/>
    <property type="match status" value="1"/>
</dbReference>
<dbReference type="Pfam" id="PF00512">
    <property type="entry name" value="HisKA"/>
    <property type="match status" value="1"/>
</dbReference>
<dbReference type="InterPro" id="IPR036097">
    <property type="entry name" value="HisK_dim/P_sf"/>
</dbReference>
<dbReference type="SUPFAM" id="SSF55785">
    <property type="entry name" value="PYP-like sensor domain (PAS domain)"/>
    <property type="match status" value="1"/>
</dbReference>
<dbReference type="InterPro" id="IPR004358">
    <property type="entry name" value="Sig_transdc_His_kin-like_C"/>
</dbReference>
<dbReference type="EMBL" id="WOWR01000001">
    <property type="protein sequence ID" value="KAF0256744.1"/>
    <property type="molecule type" value="Genomic_DNA"/>
</dbReference>
<dbReference type="SMART" id="SM00086">
    <property type="entry name" value="PAC"/>
    <property type="match status" value="1"/>
</dbReference>
<keyword evidence="3" id="KW-0597">Phosphoprotein</keyword>
<keyword evidence="4" id="KW-0808">Transferase</keyword>
<dbReference type="Gene3D" id="3.30.565.10">
    <property type="entry name" value="Histidine kinase-like ATPase, C-terminal domain"/>
    <property type="match status" value="1"/>
</dbReference>
<proteinExistence type="predicted"/>
<dbReference type="RefSeq" id="WP_156858315.1">
    <property type="nucleotide sequence ID" value="NZ_WOWR01000001.1"/>
</dbReference>
<dbReference type="Pfam" id="PF08448">
    <property type="entry name" value="PAS_4"/>
    <property type="match status" value="1"/>
</dbReference>
<dbReference type="GO" id="GO:0000155">
    <property type="term" value="F:phosphorelay sensor kinase activity"/>
    <property type="evidence" value="ECO:0007669"/>
    <property type="project" value="InterPro"/>
</dbReference>
<evidence type="ECO:0000259" key="12">
    <source>
        <dbReference type="PROSITE" id="PS50113"/>
    </source>
</evidence>
<dbReference type="SUPFAM" id="SSF47384">
    <property type="entry name" value="Homodimeric domain of signal transducing histidine kinase"/>
    <property type="match status" value="1"/>
</dbReference>
<evidence type="ECO:0000256" key="7">
    <source>
        <dbReference type="ARBA" id="ARBA00022840"/>
    </source>
</evidence>
<sequence length="482" mass="53713">MQGFLGQEIDAMAPERDAFNDLLLRFICLITLAIFIVDTLTSFEIAVAVLYVLVIMIATTRLSVRGIRLLAVICSCLTLAAFLLSHHNQFFSEALARCLVSLVAIAVAGWLAVKSRKVTDRLREQFALLSQTHDAIIVCTFDSRIRNWNSGAEALYGWTADEVIGRDCWDLLCSRSSQAPQAIKAELLEKGVWEGELIETTRAGKEVTILSRWSLHRDQLGNPRAILASNNDVTDRRLAEVALHRSQAELAHVSRVSMLGELGTSIAHEVNQSLAAIVTNAEAAQRWLDRADANEARVAIGRVASNARRASDVIQRIREHTRKAEPRHECLDIESVVSESLTLLERDIQHRRIQLFRSPVRRLTVRGDRIQLQQVMINLLINGIDAIDEREGSTRHLYIEVCEQDQQVQVTVRDSGTGIEEEHLDMLFNAFFTTKDEGIGIGLPICRSIIEVHGGRIWADSRAGEGATLSFVLPSVCEEVIA</sequence>
<evidence type="ECO:0000313" key="14">
    <source>
        <dbReference type="Proteomes" id="UP000442695"/>
    </source>
</evidence>
<keyword evidence="8" id="KW-0902">Two-component regulatory system</keyword>
<dbReference type="SMART" id="SM00387">
    <property type="entry name" value="HATPase_c"/>
    <property type="match status" value="1"/>
</dbReference>
<accession>A0A7Z9ERS8</accession>
<feature type="domain" description="PAS" evidence="11">
    <location>
        <begin position="128"/>
        <end position="166"/>
    </location>
</feature>
<dbReference type="PANTHER" id="PTHR43065:SF10">
    <property type="entry name" value="PEROXIDE STRESS-ACTIVATED HISTIDINE KINASE MAK3"/>
    <property type="match status" value="1"/>
</dbReference>
<organism evidence="13 14">
    <name type="scientific">Pseudomonas putida</name>
    <name type="common">Arthrobacter siderocapsulatus</name>
    <dbReference type="NCBI Taxonomy" id="303"/>
    <lineage>
        <taxon>Bacteria</taxon>
        <taxon>Pseudomonadati</taxon>
        <taxon>Pseudomonadota</taxon>
        <taxon>Gammaproteobacteria</taxon>
        <taxon>Pseudomonadales</taxon>
        <taxon>Pseudomonadaceae</taxon>
        <taxon>Pseudomonas</taxon>
    </lineage>
</organism>
<dbReference type="Gene3D" id="1.10.287.130">
    <property type="match status" value="1"/>
</dbReference>
<dbReference type="Gene3D" id="3.30.450.20">
    <property type="entry name" value="PAS domain"/>
    <property type="match status" value="1"/>
</dbReference>
<dbReference type="PRINTS" id="PR00344">
    <property type="entry name" value="BCTRLSENSOR"/>
</dbReference>
<keyword evidence="7" id="KW-0067">ATP-binding</keyword>
<evidence type="ECO:0000256" key="5">
    <source>
        <dbReference type="ARBA" id="ARBA00022741"/>
    </source>
</evidence>
<gene>
    <name evidence="13" type="ORF">GN299_00895</name>
</gene>
<keyword evidence="5" id="KW-0547">Nucleotide-binding</keyword>